<dbReference type="Pfam" id="PF06073">
    <property type="entry name" value="DUF934"/>
    <property type="match status" value="1"/>
</dbReference>
<dbReference type="RefSeq" id="WP_377367272.1">
    <property type="nucleotide sequence ID" value="NZ_JBHTMN010000011.1"/>
</dbReference>
<gene>
    <name evidence="1" type="ORF">ACFQ45_10140</name>
</gene>
<dbReference type="Proteomes" id="UP001597059">
    <property type="component" value="Unassembled WGS sequence"/>
</dbReference>
<organism evidence="1 2">
    <name type="scientific">Rhodanobacter aciditrophus</name>
    <dbReference type="NCBI Taxonomy" id="1623218"/>
    <lineage>
        <taxon>Bacteria</taxon>
        <taxon>Pseudomonadati</taxon>
        <taxon>Pseudomonadota</taxon>
        <taxon>Gammaproteobacteria</taxon>
        <taxon>Lysobacterales</taxon>
        <taxon>Rhodanobacteraceae</taxon>
        <taxon>Rhodanobacter</taxon>
    </lineage>
</organism>
<keyword evidence="2" id="KW-1185">Reference proteome</keyword>
<name>A0ABW4B1L6_9GAMM</name>
<dbReference type="EMBL" id="JBHTMN010000011">
    <property type="protein sequence ID" value="MFD1383729.1"/>
    <property type="molecule type" value="Genomic_DNA"/>
</dbReference>
<dbReference type="InterPro" id="IPR008318">
    <property type="entry name" value="UCP030820"/>
</dbReference>
<evidence type="ECO:0000313" key="2">
    <source>
        <dbReference type="Proteomes" id="UP001597059"/>
    </source>
</evidence>
<protein>
    <submittedName>
        <fullName evidence="1">DUF934 domain-containing protein</fullName>
    </submittedName>
</protein>
<accession>A0ABW4B1L6</accession>
<sequence length="159" mass="17909">MQKLIKNGEIVDNTYVWQQDPEATATENAIVPMQKWLDNQESIGKVAGIWIDAGEGVEPLADVDLSQFPVIGINFPTFMDGRGFSYARLLRERLNYQGEIRALGKFMADQQGYLIRCGFDSFEFAEDVNLDIALTLNKPFSVAYQGDVADPRPIFLRRG</sequence>
<reference evidence="2" key="1">
    <citation type="journal article" date="2019" name="Int. J. Syst. Evol. Microbiol.">
        <title>The Global Catalogue of Microorganisms (GCM) 10K type strain sequencing project: providing services to taxonomists for standard genome sequencing and annotation.</title>
        <authorList>
            <consortium name="The Broad Institute Genomics Platform"/>
            <consortium name="The Broad Institute Genome Sequencing Center for Infectious Disease"/>
            <person name="Wu L."/>
            <person name="Ma J."/>
        </authorList>
    </citation>
    <scope>NUCLEOTIDE SEQUENCE [LARGE SCALE GENOMIC DNA]</scope>
    <source>
        <strain evidence="2">JCM 30774</strain>
    </source>
</reference>
<evidence type="ECO:0000313" key="1">
    <source>
        <dbReference type="EMBL" id="MFD1383729.1"/>
    </source>
</evidence>
<proteinExistence type="predicted"/>
<dbReference type="PIRSF" id="PIRSF030820">
    <property type="entry name" value="UCP030820"/>
    <property type="match status" value="1"/>
</dbReference>
<comment type="caution">
    <text evidence="1">The sequence shown here is derived from an EMBL/GenBank/DDBJ whole genome shotgun (WGS) entry which is preliminary data.</text>
</comment>